<dbReference type="InterPro" id="IPR000534">
    <property type="entry name" value="Semialdehyde_DH_NAD-bd"/>
</dbReference>
<dbReference type="EC" id="1.2.1.38" evidence="4"/>
<dbReference type="GO" id="GO:0003942">
    <property type="term" value="F:N-acetyl-gamma-glutamyl-phosphate reductase activity"/>
    <property type="evidence" value="ECO:0007669"/>
    <property type="project" value="UniProtKB-UniRule"/>
</dbReference>
<dbReference type="HAMAP" id="MF_00150">
    <property type="entry name" value="ArgC_type1"/>
    <property type="match status" value="1"/>
</dbReference>
<protein>
    <recommendedName>
        <fullName evidence="4">N-acetyl-gamma-glutamyl-phosphate reductase</fullName>
        <shortName evidence="4">AGPR</shortName>
        <ecNumber evidence="4">1.2.1.38</ecNumber>
    </recommendedName>
    <alternativeName>
        <fullName evidence="4">N-acetyl-glutamate semialdehyde dehydrogenase</fullName>
        <shortName evidence="4">NAGSA dehydrogenase</shortName>
    </alternativeName>
</protein>
<dbReference type="NCBIfam" id="TIGR01850">
    <property type="entry name" value="argC"/>
    <property type="match status" value="1"/>
</dbReference>
<sequence length="340" mass="36213">MKAAVLGAAGYVGGELVRLLLQHPGFDLVQVTSSRLAGKPIWMAHPNLRHVRELTFTSPTELDSVDVLFAALPRGEAAQRLDELGRAARMVVDLGPDFRLHDDERIAAVYGPAPGRAEVARTFVSGLPELHRAALRDATRISVPGCMATAAILALHPLTAAGLVEGDVLVDARTGSSGSGGQPTPASHHAERSGAMRVYQPVGHRHEPEIEQACGVRARMTVTAVPRVRGVQVIVHARARQPVRRAELWQVFREAYGQEPFVRLVAQRTGVHRQPDPSFLSGTNFCDIGVDADADGRRVVVVAALDNLVKGAAGGAVQSVNVATGRPESEGLEFSGLHPA</sequence>
<keyword evidence="3 4" id="KW-0560">Oxidoreductase</keyword>
<comment type="subcellular location">
    <subcellularLocation>
        <location evidence="4">Cytoplasm</location>
    </subcellularLocation>
</comment>
<dbReference type="Gene3D" id="3.30.360.10">
    <property type="entry name" value="Dihydrodipicolinate Reductase, domain 2"/>
    <property type="match status" value="1"/>
</dbReference>
<dbReference type="GO" id="GO:0005737">
    <property type="term" value="C:cytoplasm"/>
    <property type="evidence" value="ECO:0007669"/>
    <property type="project" value="UniProtKB-SubCell"/>
</dbReference>
<evidence type="ECO:0000256" key="3">
    <source>
        <dbReference type="ARBA" id="ARBA00023002"/>
    </source>
</evidence>
<reference evidence="6" key="1">
    <citation type="journal article" date="2013" name="Proc. Natl. Acad. Sci. U.S.A.">
        <title>Mapping gene clusters within arrayed metagenomic libraries to expand the structural diversity of biomedically relevant natural products.</title>
        <authorList>
            <person name="Owen J.G."/>
            <person name="Reddy B.V."/>
            <person name="Ternei M.A."/>
            <person name="Charlop-Powers Z."/>
            <person name="Calle P.Y."/>
            <person name="Kim J.H."/>
            <person name="Brady S.F."/>
        </authorList>
    </citation>
    <scope>NUCLEOTIDE SEQUENCE</scope>
</reference>
<dbReference type="CDD" id="cd23939">
    <property type="entry name" value="AGPR_1_C_LysY"/>
    <property type="match status" value="1"/>
</dbReference>
<evidence type="ECO:0000259" key="5">
    <source>
        <dbReference type="SMART" id="SM00859"/>
    </source>
</evidence>
<evidence type="ECO:0000256" key="1">
    <source>
        <dbReference type="ARBA" id="ARBA00022605"/>
    </source>
</evidence>
<dbReference type="Pfam" id="PF01118">
    <property type="entry name" value="Semialdhyde_dh"/>
    <property type="match status" value="1"/>
</dbReference>
<evidence type="ECO:0000313" key="6">
    <source>
        <dbReference type="EMBL" id="AGS49853.1"/>
    </source>
</evidence>
<keyword evidence="2 4" id="KW-0521">NADP</keyword>
<dbReference type="InterPro" id="IPR036291">
    <property type="entry name" value="NAD(P)-bd_dom_sf"/>
</dbReference>
<dbReference type="UniPathway" id="UPA00068">
    <property type="reaction ID" value="UER00108"/>
</dbReference>
<dbReference type="EMBL" id="KF264557">
    <property type="protein sequence ID" value="AGS49853.1"/>
    <property type="molecule type" value="Genomic_DNA"/>
</dbReference>
<keyword evidence="4" id="KW-0963">Cytoplasm</keyword>
<dbReference type="GO" id="GO:0006526">
    <property type="term" value="P:L-arginine biosynthetic process"/>
    <property type="evidence" value="ECO:0007669"/>
    <property type="project" value="UniProtKB-UniRule"/>
</dbReference>
<dbReference type="Pfam" id="PF22698">
    <property type="entry name" value="Semialdhyde_dhC_1"/>
    <property type="match status" value="1"/>
</dbReference>
<keyword evidence="1 4" id="KW-0028">Amino-acid biosynthesis</keyword>
<evidence type="ECO:0000256" key="4">
    <source>
        <dbReference type="HAMAP-Rule" id="MF_00150"/>
    </source>
</evidence>
<dbReference type="SMART" id="SM00859">
    <property type="entry name" value="Semialdhyde_dh"/>
    <property type="match status" value="1"/>
</dbReference>
<dbReference type="InterPro" id="IPR000706">
    <property type="entry name" value="AGPR_type-1"/>
</dbReference>
<dbReference type="SUPFAM" id="SSF55347">
    <property type="entry name" value="Glyceraldehyde-3-phosphate dehydrogenase-like, C-terminal domain"/>
    <property type="match status" value="1"/>
</dbReference>
<dbReference type="PANTHER" id="PTHR32338:SF11">
    <property type="entry name" value="[LYSW]-L-2-AMINOADIPATE_[LYSW]-L-GLUTAMATE PHOSPHATE REDUCTASE-RELATED"/>
    <property type="match status" value="1"/>
</dbReference>
<evidence type="ECO:0000256" key="2">
    <source>
        <dbReference type="ARBA" id="ARBA00022857"/>
    </source>
</evidence>
<dbReference type="Gene3D" id="3.40.50.720">
    <property type="entry name" value="NAD(P)-binding Rossmann-like Domain"/>
    <property type="match status" value="1"/>
</dbReference>
<dbReference type="InterPro" id="IPR050085">
    <property type="entry name" value="AGPR"/>
</dbReference>
<dbReference type="SUPFAM" id="SSF51735">
    <property type="entry name" value="NAD(P)-binding Rossmann-fold domains"/>
    <property type="match status" value="1"/>
</dbReference>
<dbReference type="GO" id="GO:0051287">
    <property type="term" value="F:NAD binding"/>
    <property type="evidence" value="ECO:0007669"/>
    <property type="project" value="InterPro"/>
</dbReference>
<keyword evidence="4" id="KW-0055">Arginine biosynthesis</keyword>
<name>S5TN57_9BACT</name>
<proteinExistence type="inferred from homology"/>
<dbReference type="InterPro" id="IPR058924">
    <property type="entry name" value="AGPR_dimerisation_dom"/>
</dbReference>
<dbReference type="AlphaFoldDB" id="S5TN57"/>
<comment type="pathway">
    <text evidence="4">Amino-acid biosynthesis; L-arginine biosynthesis; N(2)-acetyl-L-ornithine from L-glutamate: step 3/4.</text>
</comment>
<accession>S5TN57</accession>
<comment type="similarity">
    <text evidence="4">Belongs to the NAGSA dehydrogenase family. Type 1 subfamily.</text>
</comment>
<feature type="active site" evidence="4">
    <location>
        <position position="146"/>
    </location>
</feature>
<dbReference type="PANTHER" id="PTHR32338">
    <property type="entry name" value="N-ACETYL-GAMMA-GLUTAMYL-PHOSPHATE REDUCTASE, CHLOROPLASTIC-RELATED-RELATED"/>
    <property type="match status" value="1"/>
</dbReference>
<gene>
    <name evidence="4" type="primary">argC</name>
</gene>
<comment type="function">
    <text evidence="4">Catalyzes the NADPH-dependent reduction of N-acetyl-5-glutamyl phosphate to yield N-acetyl-L-glutamate 5-semialdehyde.</text>
</comment>
<feature type="domain" description="Semialdehyde dehydrogenase NAD-binding" evidence="5">
    <location>
        <begin position="2"/>
        <end position="138"/>
    </location>
</feature>
<dbReference type="GO" id="GO:0070401">
    <property type="term" value="F:NADP+ binding"/>
    <property type="evidence" value="ECO:0007669"/>
    <property type="project" value="InterPro"/>
</dbReference>
<comment type="catalytic activity">
    <reaction evidence="4">
        <text>N-acetyl-L-glutamate 5-semialdehyde + phosphate + NADP(+) = N-acetyl-L-glutamyl 5-phosphate + NADPH + H(+)</text>
        <dbReference type="Rhea" id="RHEA:21588"/>
        <dbReference type="ChEBI" id="CHEBI:15378"/>
        <dbReference type="ChEBI" id="CHEBI:29123"/>
        <dbReference type="ChEBI" id="CHEBI:43474"/>
        <dbReference type="ChEBI" id="CHEBI:57783"/>
        <dbReference type="ChEBI" id="CHEBI:57936"/>
        <dbReference type="ChEBI" id="CHEBI:58349"/>
        <dbReference type="EC" id="1.2.1.38"/>
    </reaction>
</comment>
<organism evidence="6">
    <name type="scientific">uncultured bacterium esnapd17</name>
    <dbReference type="NCBI Taxonomy" id="1366598"/>
    <lineage>
        <taxon>Bacteria</taxon>
        <taxon>environmental samples</taxon>
    </lineage>
</organism>